<evidence type="ECO:0000256" key="1">
    <source>
        <dbReference type="SAM" id="Phobius"/>
    </source>
</evidence>
<proteinExistence type="predicted"/>
<name>A0A0C2MAC4_THEKT</name>
<organism evidence="2 3">
    <name type="scientific">Thelohanellus kitauei</name>
    <name type="common">Myxosporean</name>
    <dbReference type="NCBI Taxonomy" id="669202"/>
    <lineage>
        <taxon>Eukaryota</taxon>
        <taxon>Metazoa</taxon>
        <taxon>Cnidaria</taxon>
        <taxon>Myxozoa</taxon>
        <taxon>Myxosporea</taxon>
        <taxon>Bivalvulida</taxon>
        <taxon>Platysporina</taxon>
        <taxon>Myxobolidae</taxon>
        <taxon>Thelohanellus</taxon>
    </lineage>
</organism>
<gene>
    <name evidence="2" type="ORF">RF11_10041</name>
</gene>
<keyword evidence="1" id="KW-1133">Transmembrane helix</keyword>
<evidence type="ECO:0000313" key="2">
    <source>
        <dbReference type="EMBL" id="KII63950.1"/>
    </source>
</evidence>
<comment type="caution">
    <text evidence="2">The sequence shown here is derived from an EMBL/GenBank/DDBJ whole genome shotgun (WGS) entry which is preliminary data.</text>
</comment>
<feature type="transmembrane region" description="Helical" evidence="1">
    <location>
        <begin position="77"/>
        <end position="95"/>
    </location>
</feature>
<reference evidence="2 3" key="1">
    <citation type="journal article" date="2014" name="Genome Biol. Evol.">
        <title>The genome of the myxosporean Thelohanellus kitauei shows adaptations to nutrient acquisition within its fish host.</title>
        <authorList>
            <person name="Yang Y."/>
            <person name="Xiong J."/>
            <person name="Zhou Z."/>
            <person name="Huo F."/>
            <person name="Miao W."/>
            <person name="Ran C."/>
            <person name="Liu Y."/>
            <person name="Zhang J."/>
            <person name="Feng J."/>
            <person name="Wang M."/>
            <person name="Wang M."/>
            <person name="Wang L."/>
            <person name="Yao B."/>
        </authorList>
    </citation>
    <scope>NUCLEOTIDE SEQUENCE [LARGE SCALE GENOMIC DNA]</scope>
    <source>
        <strain evidence="2">Wuqing</strain>
    </source>
</reference>
<dbReference type="AlphaFoldDB" id="A0A0C2MAC4"/>
<accession>A0A0C2MAC4</accession>
<sequence length="152" mass="17711">MVAVYQIRITSSYFSGCLAEETLGTIVPRSNKSMHKKEECKSTGQATLAVFLINTTFSHISFTLSQSCMNDHRRNPWAIALNSKIFVIHYSFISLNQPDQFHYIIQLTFVINSYLQFYITSLVYRITFYPIKHFLWSMIPQSLTFQAYQNLD</sequence>
<dbReference type="Proteomes" id="UP000031668">
    <property type="component" value="Unassembled WGS sequence"/>
</dbReference>
<keyword evidence="3" id="KW-1185">Reference proteome</keyword>
<feature type="transmembrane region" description="Helical" evidence="1">
    <location>
        <begin position="101"/>
        <end position="124"/>
    </location>
</feature>
<keyword evidence="1" id="KW-0812">Transmembrane</keyword>
<keyword evidence="1" id="KW-0472">Membrane</keyword>
<dbReference type="EMBL" id="JWZT01004511">
    <property type="protein sequence ID" value="KII63950.1"/>
    <property type="molecule type" value="Genomic_DNA"/>
</dbReference>
<protein>
    <submittedName>
        <fullName evidence="2">Uncharacterized protein</fullName>
    </submittedName>
</protein>
<evidence type="ECO:0000313" key="3">
    <source>
        <dbReference type="Proteomes" id="UP000031668"/>
    </source>
</evidence>